<dbReference type="Proteomes" id="UP000755585">
    <property type="component" value="Unassembled WGS sequence"/>
</dbReference>
<organism evidence="5 6">
    <name type="scientific">Kribbella aluminosa</name>
    <dbReference type="NCBI Taxonomy" id="416017"/>
    <lineage>
        <taxon>Bacteria</taxon>
        <taxon>Bacillati</taxon>
        <taxon>Actinomycetota</taxon>
        <taxon>Actinomycetes</taxon>
        <taxon>Propionibacteriales</taxon>
        <taxon>Kribbellaceae</taxon>
        <taxon>Kribbella</taxon>
    </lineage>
</organism>
<keyword evidence="2" id="KW-0804">Transcription</keyword>
<proteinExistence type="predicted"/>
<evidence type="ECO:0000256" key="1">
    <source>
        <dbReference type="ARBA" id="ARBA00023015"/>
    </source>
</evidence>
<dbReference type="InterPro" id="IPR041916">
    <property type="entry name" value="Anti_sigma_zinc_sf"/>
</dbReference>
<feature type="transmembrane region" description="Helical" evidence="3">
    <location>
        <begin position="131"/>
        <end position="151"/>
    </location>
</feature>
<dbReference type="Pfam" id="PF13490">
    <property type="entry name" value="zf-HC2"/>
    <property type="match status" value="1"/>
</dbReference>
<dbReference type="InterPro" id="IPR027383">
    <property type="entry name" value="Znf_put"/>
</dbReference>
<evidence type="ECO:0000256" key="3">
    <source>
        <dbReference type="SAM" id="Phobius"/>
    </source>
</evidence>
<dbReference type="RefSeq" id="WP_209692257.1">
    <property type="nucleotide sequence ID" value="NZ_BAAAVU010000028.1"/>
</dbReference>
<sequence>MTCRETIAIGAYVLGALDAAERLQTERHLRDCASCREALLQFAHLPGLLHTLTLEDVTSTAADPDPDLVVDSRLEDGIGPSRELGPDLGWLTAAMQRDRPDPLPASPAPAEVSVSSAATSRRAVFRRRVRLAAATATVIVLAGGFVARQVLTDQAPRATNSIAWSATDGAYGIDTTAQLTSRPWGTDIRLRLKDLRGGLRCKLVVYTRNGASETTGWWATSGVQQAEVPASTSFPLADIDRIEVVTADNTVLTTLTESTR</sequence>
<keyword evidence="1" id="KW-0805">Transcription regulation</keyword>
<evidence type="ECO:0000313" key="6">
    <source>
        <dbReference type="Proteomes" id="UP000755585"/>
    </source>
</evidence>
<protein>
    <recommendedName>
        <fullName evidence="4">Putative zinc-finger domain-containing protein</fullName>
    </recommendedName>
</protein>
<keyword evidence="3" id="KW-1133">Transmembrane helix</keyword>
<accession>A0ABS4UBM1</accession>
<name>A0ABS4UBM1_9ACTN</name>
<keyword evidence="3" id="KW-0812">Transmembrane</keyword>
<dbReference type="Gene3D" id="1.10.10.1320">
    <property type="entry name" value="Anti-sigma factor, zinc-finger domain"/>
    <property type="match status" value="1"/>
</dbReference>
<dbReference type="EMBL" id="JAGINT010000001">
    <property type="protein sequence ID" value="MBP2349027.1"/>
    <property type="molecule type" value="Genomic_DNA"/>
</dbReference>
<gene>
    <name evidence="5" type="ORF">JOF29_000110</name>
</gene>
<reference evidence="5 6" key="1">
    <citation type="submission" date="2021-03" db="EMBL/GenBank/DDBJ databases">
        <title>Sequencing the genomes of 1000 actinobacteria strains.</title>
        <authorList>
            <person name="Klenk H.-P."/>
        </authorList>
    </citation>
    <scope>NUCLEOTIDE SEQUENCE [LARGE SCALE GENOMIC DNA]</scope>
    <source>
        <strain evidence="5 6">DSM 18824</strain>
    </source>
</reference>
<keyword evidence="3" id="KW-0472">Membrane</keyword>
<keyword evidence="6" id="KW-1185">Reference proteome</keyword>
<evidence type="ECO:0000313" key="5">
    <source>
        <dbReference type="EMBL" id="MBP2349027.1"/>
    </source>
</evidence>
<evidence type="ECO:0000256" key="2">
    <source>
        <dbReference type="ARBA" id="ARBA00023163"/>
    </source>
</evidence>
<feature type="domain" description="Putative zinc-finger" evidence="4">
    <location>
        <begin position="8"/>
        <end position="36"/>
    </location>
</feature>
<comment type="caution">
    <text evidence="5">The sequence shown here is derived from an EMBL/GenBank/DDBJ whole genome shotgun (WGS) entry which is preliminary data.</text>
</comment>
<evidence type="ECO:0000259" key="4">
    <source>
        <dbReference type="Pfam" id="PF13490"/>
    </source>
</evidence>